<protein>
    <submittedName>
        <fullName evidence="1">Uncharacterized protein</fullName>
    </submittedName>
</protein>
<comment type="caution">
    <text evidence="1">The sequence shown here is derived from an EMBL/GenBank/DDBJ whole genome shotgun (WGS) entry which is preliminary data.</text>
</comment>
<proteinExistence type="predicted"/>
<evidence type="ECO:0000313" key="2">
    <source>
        <dbReference type="Proteomes" id="UP000293347"/>
    </source>
</evidence>
<keyword evidence="2" id="KW-1185">Reference proteome</keyword>
<dbReference type="RefSeq" id="WP_131597875.1">
    <property type="nucleotide sequence ID" value="NZ_SJSL01000009.1"/>
</dbReference>
<accession>A0A4R0NCH5</accession>
<dbReference type="OrthoDB" id="769323at2"/>
<organism evidence="1 2">
    <name type="scientific">Pedobacter psychroterrae</name>
    <dbReference type="NCBI Taxonomy" id="2530453"/>
    <lineage>
        <taxon>Bacteria</taxon>
        <taxon>Pseudomonadati</taxon>
        <taxon>Bacteroidota</taxon>
        <taxon>Sphingobacteriia</taxon>
        <taxon>Sphingobacteriales</taxon>
        <taxon>Sphingobacteriaceae</taxon>
        <taxon>Pedobacter</taxon>
    </lineage>
</organism>
<dbReference type="Proteomes" id="UP000293347">
    <property type="component" value="Unassembled WGS sequence"/>
</dbReference>
<dbReference type="EMBL" id="SJSL01000009">
    <property type="protein sequence ID" value="TCC97367.1"/>
    <property type="molecule type" value="Genomic_DNA"/>
</dbReference>
<sequence length="83" mass="9692">MRKKHQSSKGLAKKYKLDDLLINQPYHKYLQALKELPELIGKSRNTLTNYRNILLDSKEMIPYEVGIIIERYFGIEPGTLSNI</sequence>
<reference evidence="1 2" key="1">
    <citation type="submission" date="2019-02" db="EMBL/GenBank/DDBJ databases">
        <title>Pedobacter sp. RP-1-14 sp. nov., isolated from Arctic soil.</title>
        <authorList>
            <person name="Dahal R.H."/>
        </authorList>
    </citation>
    <scope>NUCLEOTIDE SEQUENCE [LARGE SCALE GENOMIC DNA]</scope>
    <source>
        <strain evidence="1 2">RP-1-14</strain>
    </source>
</reference>
<name>A0A4R0NCH5_9SPHI</name>
<gene>
    <name evidence="1" type="ORF">EZ437_19975</name>
</gene>
<evidence type="ECO:0000313" key="1">
    <source>
        <dbReference type="EMBL" id="TCC97367.1"/>
    </source>
</evidence>
<dbReference type="AlphaFoldDB" id="A0A4R0NCH5"/>